<keyword evidence="1" id="KW-0732">Signal</keyword>
<evidence type="ECO:0008006" key="3">
    <source>
        <dbReference type="Google" id="ProtNLM"/>
    </source>
</evidence>
<evidence type="ECO:0000256" key="1">
    <source>
        <dbReference type="SAM" id="SignalP"/>
    </source>
</evidence>
<proteinExistence type="predicted"/>
<feature type="chain" id="PRO_5030571825" description="Cupin type-1 domain-containing protein" evidence="1">
    <location>
        <begin position="24"/>
        <end position="175"/>
    </location>
</feature>
<dbReference type="InterPro" id="IPR014710">
    <property type="entry name" value="RmlC-like_jellyroll"/>
</dbReference>
<protein>
    <recommendedName>
        <fullName evidence="3">Cupin type-1 domain-containing protein</fullName>
    </recommendedName>
</protein>
<gene>
    <name evidence="2" type="ORF">PLUT1463_LOCUS12613</name>
</gene>
<sequence length="175" mass="18946">MTMARWRWPSCLAMLLMALFAAGEGVGTALLREDAFAKIWEFTLEPGEQTGVHVHEYDYHFAVVSPSTLRVFAANGTVLFDFEARGTFGLRLLGGELVPIVGELPAALPAAHAVKNVGSTAYREILFESKVSTNATWPRPPGLPERARRLLRSLGDALRSLGQGPAATAGRKAEL</sequence>
<organism evidence="2">
    <name type="scientific">Diacronema lutheri</name>
    <name type="common">Unicellular marine alga</name>
    <name type="synonym">Monochrysis lutheri</name>
    <dbReference type="NCBI Taxonomy" id="2081491"/>
    <lineage>
        <taxon>Eukaryota</taxon>
        <taxon>Haptista</taxon>
        <taxon>Haptophyta</taxon>
        <taxon>Pavlovophyceae</taxon>
        <taxon>Pavlovales</taxon>
        <taxon>Pavlovaceae</taxon>
        <taxon>Diacronema</taxon>
    </lineage>
</organism>
<feature type="signal peptide" evidence="1">
    <location>
        <begin position="1"/>
        <end position="23"/>
    </location>
</feature>
<dbReference type="Gene3D" id="2.60.120.10">
    <property type="entry name" value="Jelly Rolls"/>
    <property type="match status" value="1"/>
</dbReference>
<accession>A0A7R9UZF8</accession>
<reference evidence="2" key="1">
    <citation type="submission" date="2021-01" db="EMBL/GenBank/DDBJ databases">
        <authorList>
            <person name="Corre E."/>
            <person name="Pelletier E."/>
            <person name="Niang G."/>
            <person name="Scheremetjew M."/>
            <person name="Finn R."/>
            <person name="Kale V."/>
            <person name="Holt S."/>
            <person name="Cochrane G."/>
            <person name="Meng A."/>
            <person name="Brown T."/>
            <person name="Cohen L."/>
        </authorList>
    </citation>
    <scope>NUCLEOTIDE SEQUENCE</scope>
    <source>
        <strain evidence="2">RCC1537</strain>
    </source>
</reference>
<dbReference type="EMBL" id="HBEB01019479">
    <property type="protein sequence ID" value="CAD8278296.1"/>
    <property type="molecule type" value="Transcribed_RNA"/>
</dbReference>
<name>A0A7R9UZF8_DIALT</name>
<dbReference type="AlphaFoldDB" id="A0A7R9UZF8"/>
<evidence type="ECO:0000313" key="2">
    <source>
        <dbReference type="EMBL" id="CAD8278296.1"/>
    </source>
</evidence>